<reference evidence="2 3" key="1">
    <citation type="journal article" date="2021" name="Sci. Rep.">
        <title>The genome of the diatom Chaetoceros tenuissimus carries an ancient integrated fragment of an extant virus.</title>
        <authorList>
            <person name="Hongo Y."/>
            <person name="Kimura K."/>
            <person name="Takaki Y."/>
            <person name="Yoshida Y."/>
            <person name="Baba S."/>
            <person name="Kobayashi G."/>
            <person name="Nagasaki K."/>
            <person name="Hano T."/>
            <person name="Tomaru Y."/>
        </authorList>
    </citation>
    <scope>NUCLEOTIDE SEQUENCE [LARGE SCALE GENOMIC DNA]</scope>
    <source>
        <strain evidence="2 3">NIES-3715</strain>
    </source>
</reference>
<feature type="chain" id="PRO_5042201450" evidence="1">
    <location>
        <begin position="21"/>
        <end position="203"/>
    </location>
</feature>
<dbReference type="Proteomes" id="UP001054902">
    <property type="component" value="Unassembled WGS sequence"/>
</dbReference>
<evidence type="ECO:0000313" key="3">
    <source>
        <dbReference type="Proteomes" id="UP001054902"/>
    </source>
</evidence>
<dbReference type="EMBL" id="BLLK01000046">
    <property type="protein sequence ID" value="GFH52882.1"/>
    <property type="molecule type" value="Genomic_DNA"/>
</dbReference>
<accession>A0AAD3CVM9</accession>
<evidence type="ECO:0000313" key="2">
    <source>
        <dbReference type="EMBL" id="GFH52882.1"/>
    </source>
</evidence>
<proteinExistence type="predicted"/>
<keyword evidence="1" id="KW-0732">Signal</keyword>
<dbReference type="AlphaFoldDB" id="A0AAD3CVM9"/>
<comment type="caution">
    <text evidence="2">The sequence shown here is derived from an EMBL/GenBank/DDBJ whole genome shotgun (WGS) entry which is preliminary data.</text>
</comment>
<gene>
    <name evidence="2" type="ORF">CTEN210_09358</name>
</gene>
<protein>
    <submittedName>
        <fullName evidence="2">Uncharacterized protein</fullName>
    </submittedName>
</protein>
<keyword evidence="3" id="KW-1185">Reference proteome</keyword>
<evidence type="ECO:0000256" key="1">
    <source>
        <dbReference type="SAM" id="SignalP"/>
    </source>
</evidence>
<sequence length="203" mass="22965">MKFYSFIAPFLFSQLQLSQSFSITPGRCLVSQNTYSNHQHGAVSHSSTRLQMESDFASAMPEKPKLTFEEQMYESATTFIVDLEGRLGEGVSPPKELEELRQARDAKAPASEIAAKIYILLIEQGMTYDQDPDDGRLTPTSFNIKEGLDIPEVKQEFAYLYKYGMSLIAKGVVEVDTVKDIVKERLIERTGLSPEEFDKWLGY</sequence>
<feature type="signal peptide" evidence="1">
    <location>
        <begin position="1"/>
        <end position="20"/>
    </location>
</feature>
<organism evidence="2 3">
    <name type="scientific">Chaetoceros tenuissimus</name>
    <dbReference type="NCBI Taxonomy" id="426638"/>
    <lineage>
        <taxon>Eukaryota</taxon>
        <taxon>Sar</taxon>
        <taxon>Stramenopiles</taxon>
        <taxon>Ochrophyta</taxon>
        <taxon>Bacillariophyta</taxon>
        <taxon>Coscinodiscophyceae</taxon>
        <taxon>Chaetocerotophycidae</taxon>
        <taxon>Chaetocerotales</taxon>
        <taxon>Chaetocerotaceae</taxon>
        <taxon>Chaetoceros</taxon>
    </lineage>
</organism>
<name>A0AAD3CVM9_9STRA</name>